<evidence type="ECO:0000313" key="20">
    <source>
        <dbReference type="EMBL" id="KAF7296355.1"/>
    </source>
</evidence>
<accession>A0A8H6SCT6</accession>
<evidence type="ECO:0000256" key="14">
    <source>
        <dbReference type="ARBA" id="ARBA00023136"/>
    </source>
</evidence>
<dbReference type="EC" id="2.7.1.182" evidence="16"/>
<dbReference type="OrthoDB" id="3020162at2759"/>
<keyword evidence="4" id="KW-0150">Chloroplast</keyword>
<feature type="domain" description="MYND-type" evidence="19">
    <location>
        <begin position="455"/>
        <end position="494"/>
    </location>
</feature>
<dbReference type="SUPFAM" id="SSF144232">
    <property type="entry name" value="HIT/MYND zinc finger-like"/>
    <property type="match status" value="1"/>
</dbReference>
<evidence type="ECO:0000256" key="11">
    <source>
        <dbReference type="ARBA" id="ARBA00022833"/>
    </source>
</evidence>
<keyword evidence="21" id="KW-1185">Reference proteome</keyword>
<dbReference type="GO" id="GO:0016020">
    <property type="term" value="C:membrane"/>
    <property type="evidence" value="ECO:0007669"/>
    <property type="project" value="UniProtKB-SubCell"/>
</dbReference>
<comment type="subcellular location">
    <subcellularLocation>
        <location evidence="1">Membrane</location>
        <topology evidence="1">Multi-pass membrane protein</topology>
    </subcellularLocation>
    <subcellularLocation>
        <location evidence="2">Plastid</location>
        <location evidence="2">Chloroplast</location>
    </subcellularLocation>
</comment>
<evidence type="ECO:0000256" key="3">
    <source>
        <dbReference type="ARBA" id="ARBA00010794"/>
    </source>
</evidence>
<comment type="caution">
    <text evidence="20">The sequence shown here is derived from an EMBL/GenBank/DDBJ whole genome shotgun (WGS) entry which is preliminary data.</text>
</comment>
<keyword evidence="10" id="KW-0418">Kinase</keyword>
<comment type="pathway">
    <text evidence="15">Cofactor biosynthesis; tocopherol biosynthesis.</text>
</comment>
<keyword evidence="6" id="KW-0808">Transferase</keyword>
<comment type="similarity">
    <text evidence="3">Belongs to the polyprenol kinase family.</text>
</comment>
<keyword evidence="12" id="KW-0809">Transit peptide</keyword>
<keyword evidence="14" id="KW-0472">Membrane</keyword>
<keyword evidence="11" id="KW-0862">Zinc</keyword>
<protein>
    <recommendedName>
        <fullName evidence="16">phytol kinase</fullName>
        <ecNumber evidence="16">2.7.1.182</ecNumber>
    </recommendedName>
</protein>
<keyword evidence="5" id="KW-0934">Plastid</keyword>
<evidence type="ECO:0000256" key="4">
    <source>
        <dbReference type="ARBA" id="ARBA00022528"/>
    </source>
</evidence>
<dbReference type="Proteomes" id="UP000613580">
    <property type="component" value="Unassembled WGS sequence"/>
</dbReference>
<dbReference type="PANTHER" id="PTHR32523:SF8">
    <property type="entry name" value="DOLICHOL KINASE"/>
    <property type="match status" value="1"/>
</dbReference>
<keyword evidence="9 18" id="KW-0863">Zinc-finger</keyword>
<proteinExistence type="inferred from homology"/>
<comment type="catalytic activity">
    <reaction evidence="17">
        <text>phytol + CTP = phytyl phosphate + CDP + H(+)</text>
        <dbReference type="Rhea" id="RHEA:38055"/>
        <dbReference type="ChEBI" id="CHEBI:15378"/>
        <dbReference type="ChEBI" id="CHEBI:17327"/>
        <dbReference type="ChEBI" id="CHEBI:37563"/>
        <dbReference type="ChEBI" id="CHEBI:58069"/>
        <dbReference type="ChEBI" id="CHEBI:75483"/>
        <dbReference type="EC" id="2.7.1.182"/>
    </reaction>
</comment>
<evidence type="ECO:0000256" key="18">
    <source>
        <dbReference type="PROSITE-ProRule" id="PRU00134"/>
    </source>
</evidence>
<evidence type="ECO:0000256" key="5">
    <source>
        <dbReference type="ARBA" id="ARBA00022640"/>
    </source>
</evidence>
<evidence type="ECO:0000256" key="6">
    <source>
        <dbReference type="ARBA" id="ARBA00022679"/>
    </source>
</evidence>
<evidence type="ECO:0000256" key="9">
    <source>
        <dbReference type="ARBA" id="ARBA00022771"/>
    </source>
</evidence>
<dbReference type="EMBL" id="JACAZE010000017">
    <property type="protein sequence ID" value="KAF7296355.1"/>
    <property type="molecule type" value="Genomic_DNA"/>
</dbReference>
<evidence type="ECO:0000256" key="16">
    <source>
        <dbReference type="ARBA" id="ARBA00039024"/>
    </source>
</evidence>
<dbReference type="PROSITE" id="PS50865">
    <property type="entry name" value="ZF_MYND_2"/>
    <property type="match status" value="1"/>
</dbReference>
<evidence type="ECO:0000256" key="12">
    <source>
        <dbReference type="ARBA" id="ARBA00022946"/>
    </source>
</evidence>
<dbReference type="PANTHER" id="PTHR32523">
    <property type="entry name" value="PHYTOL KINASE 1, CHLOROPLASTIC"/>
    <property type="match status" value="1"/>
</dbReference>
<organism evidence="20 21">
    <name type="scientific">Mycena chlorophos</name>
    <name type="common">Agaric fungus</name>
    <name type="synonym">Agaricus chlorophos</name>
    <dbReference type="NCBI Taxonomy" id="658473"/>
    <lineage>
        <taxon>Eukaryota</taxon>
        <taxon>Fungi</taxon>
        <taxon>Dikarya</taxon>
        <taxon>Basidiomycota</taxon>
        <taxon>Agaricomycotina</taxon>
        <taxon>Agaricomycetes</taxon>
        <taxon>Agaricomycetidae</taxon>
        <taxon>Agaricales</taxon>
        <taxon>Marasmiineae</taxon>
        <taxon>Mycenaceae</taxon>
        <taxon>Mycena</taxon>
    </lineage>
</organism>
<sequence>MFFEPQIILLVEFIQKKALVEGISRPDSTQKDLENALLFLKSSALKPHKLLLLEAARQHIFSASRLPTQVNAETMSGIGRAWSMLQVVSAEKLLAYTEDDAAVALWLDLWPWLQFIDDHASKLPFLSPHSSVREREMDKVFLFLASALVMGEPGGDRRRIGFVQDPRVGLSEPPGLRRLIRAWREVHLIASQERSRDVYLTILTVLGMNWFPEDKKEAVRAGAGGTDDDVARLVMRDLIVGLELLKTTADTSDHPVDDKKAGSVIFRLLTGFSNTYEPPPTGKGEHIDLKPPSFWSSLCAQNYVAVVSEYILVYAVRAPTDLTGHFSDLMERRPLLTLMIIFHTAPGHLLIPQGLRRGLLEALLRLHGNHTITQPQRLLEWIFPATLVRASMLRAMRGALPEPLMFAASSQEFRRSSLFPYWTALEALLNERLPLLKRYERGETPALRMCDNEECSRVGPESEIKPCTGCQSTAYCSVVCQQNDWEAGGHKSGCASLRALHDRNTAFDLTPDDREFIRVLMDADSKRLQTEITTKVLNLLATVPRPGQLITAFDYRQGRVEVTVTSDKLIEQQANKGMDTISSVAGSVEAWREIVRRCERSGGRLALDYCLFSSGGKSHSLFVPRRNSSRAPKVMELGKLAEAAHEANTPKETVYAVLRALAIKRLQEGDDAEFHQL</sequence>
<gene>
    <name evidence="20" type="ORF">HMN09_01105600</name>
</gene>
<evidence type="ECO:0000256" key="7">
    <source>
        <dbReference type="ARBA" id="ARBA00022692"/>
    </source>
</evidence>
<reference evidence="20" key="1">
    <citation type="submission" date="2020-05" db="EMBL/GenBank/DDBJ databases">
        <title>Mycena genomes resolve the evolution of fungal bioluminescence.</title>
        <authorList>
            <person name="Tsai I.J."/>
        </authorList>
    </citation>
    <scope>NUCLEOTIDE SEQUENCE</scope>
    <source>
        <strain evidence="20">110903Hualien_Pintung</strain>
    </source>
</reference>
<evidence type="ECO:0000256" key="17">
    <source>
        <dbReference type="ARBA" id="ARBA00048889"/>
    </source>
</evidence>
<dbReference type="GO" id="GO:0008270">
    <property type="term" value="F:zinc ion binding"/>
    <property type="evidence" value="ECO:0007669"/>
    <property type="project" value="UniProtKB-KW"/>
</dbReference>
<dbReference type="Gene3D" id="6.10.140.2220">
    <property type="match status" value="1"/>
</dbReference>
<evidence type="ECO:0000256" key="15">
    <source>
        <dbReference type="ARBA" id="ARBA00024015"/>
    </source>
</evidence>
<dbReference type="InterPro" id="IPR002893">
    <property type="entry name" value="Znf_MYND"/>
</dbReference>
<keyword evidence="7" id="KW-0812">Transmembrane</keyword>
<dbReference type="Pfam" id="PF01753">
    <property type="entry name" value="zf-MYND"/>
    <property type="match status" value="1"/>
</dbReference>
<evidence type="ECO:0000256" key="2">
    <source>
        <dbReference type="ARBA" id="ARBA00004229"/>
    </source>
</evidence>
<evidence type="ECO:0000256" key="13">
    <source>
        <dbReference type="ARBA" id="ARBA00022989"/>
    </source>
</evidence>
<dbReference type="AlphaFoldDB" id="A0A8H6SCT6"/>
<keyword evidence="13" id="KW-1133">Transmembrane helix</keyword>
<evidence type="ECO:0000256" key="1">
    <source>
        <dbReference type="ARBA" id="ARBA00004141"/>
    </source>
</evidence>
<evidence type="ECO:0000259" key="19">
    <source>
        <dbReference type="PROSITE" id="PS50865"/>
    </source>
</evidence>
<evidence type="ECO:0000313" key="21">
    <source>
        <dbReference type="Proteomes" id="UP000613580"/>
    </source>
</evidence>
<name>A0A8H6SCT6_MYCCL</name>
<dbReference type="GO" id="GO:0010276">
    <property type="term" value="F:phytol kinase activity"/>
    <property type="evidence" value="ECO:0007669"/>
    <property type="project" value="UniProtKB-EC"/>
</dbReference>
<keyword evidence="8" id="KW-0479">Metal-binding</keyword>
<evidence type="ECO:0000256" key="8">
    <source>
        <dbReference type="ARBA" id="ARBA00022723"/>
    </source>
</evidence>
<dbReference type="InterPro" id="IPR039606">
    <property type="entry name" value="Phytol/farnesol_kinase"/>
</dbReference>
<evidence type="ECO:0000256" key="10">
    <source>
        <dbReference type="ARBA" id="ARBA00022777"/>
    </source>
</evidence>